<dbReference type="AlphaFoldDB" id="A0A0D0EAL6"/>
<accession>A0A0D0EAL6</accession>
<dbReference type="HOGENOM" id="CLU_088458_1_0_1"/>
<protein>
    <submittedName>
        <fullName evidence="1">Uncharacterized protein</fullName>
    </submittedName>
</protein>
<proteinExistence type="predicted"/>
<dbReference type="Proteomes" id="UP000054538">
    <property type="component" value="Unassembled WGS sequence"/>
</dbReference>
<evidence type="ECO:0000313" key="2">
    <source>
        <dbReference type="Proteomes" id="UP000054538"/>
    </source>
</evidence>
<dbReference type="OrthoDB" id="2692511at2759"/>
<sequence>MAPISHLVHADPGAWAFIHQFSSSNSMTLPQAEDLLKEHLGTQYSAQDWGHALKVVMDAEGDTESTSEAVEVLTSAACPHMGLIIKVLVLTIKAPQLDLLEQSLLQSMDELKAHKCIIGAVPTINKILDPFPEKEIGESVHFEDNAAIVAEVQCCQAIRNGEIIEVELLRYIE</sequence>
<reference evidence="1 2" key="1">
    <citation type="submission" date="2014-04" db="EMBL/GenBank/DDBJ databases">
        <authorList>
            <consortium name="DOE Joint Genome Institute"/>
            <person name="Kuo A."/>
            <person name="Kohler A."/>
            <person name="Jargeat P."/>
            <person name="Nagy L.G."/>
            <person name="Floudas D."/>
            <person name="Copeland A."/>
            <person name="Barry K.W."/>
            <person name="Cichocki N."/>
            <person name="Veneault-Fourrey C."/>
            <person name="LaButti K."/>
            <person name="Lindquist E.A."/>
            <person name="Lipzen A."/>
            <person name="Lundell T."/>
            <person name="Morin E."/>
            <person name="Murat C."/>
            <person name="Sun H."/>
            <person name="Tunlid A."/>
            <person name="Henrissat B."/>
            <person name="Grigoriev I.V."/>
            <person name="Hibbett D.S."/>
            <person name="Martin F."/>
            <person name="Nordberg H.P."/>
            <person name="Cantor M.N."/>
            <person name="Hua S.X."/>
        </authorList>
    </citation>
    <scope>NUCLEOTIDE SEQUENCE [LARGE SCALE GENOMIC DNA]</scope>
    <source>
        <strain evidence="1 2">Ve08.2h10</strain>
    </source>
</reference>
<reference evidence="2" key="2">
    <citation type="submission" date="2015-01" db="EMBL/GenBank/DDBJ databases">
        <title>Evolutionary Origins and Diversification of the Mycorrhizal Mutualists.</title>
        <authorList>
            <consortium name="DOE Joint Genome Institute"/>
            <consortium name="Mycorrhizal Genomics Consortium"/>
            <person name="Kohler A."/>
            <person name="Kuo A."/>
            <person name="Nagy L.G."/>
            <person name="Floudas D."/>
            <person name="Copeland A."/>
            <person name="Barry K.W."/>
            <person name="Cichocki N."/>
            <person name="Veneault-Fourrey C."/>
            <person name="LaButti K."/>
            <person name="Lindquist E.A."/>
            <person name="Lipzen A."/>
            <person name="Lundell T."/>
            <person name="Morin E."/>
            <person name="Murat C."/>
            <person name="Riley R."/>
            <person name="Ohm R."/>
            <person name="Sun H."/>
            <person name="Tunlid A."/>
            <person name="Henrissat B."/>
            <person name="Grigoriev I.V."/>
            <person name="Hibbett D.S."/>
            <person name="Martin F."/>
        </authorList>
    </citation>
    <scope>NUCLEOTIDE SEQUENCE [LARGE SCALE GENOMIC DNA]</scope>
    <source>
        <strain evidence="2">Ve08.2h10</strain>
    </source>
</reference>
<organism evidence="1 2">
    <name type="scientific">Paxillus rubicundulus Ve08.2h10</name>
    <dbReference type="NCBI Taxonomy" id="930991"/>
    <lineage>
        <taxon>Eukaryota</taxon>
        <taxon>Fungi</taxon>
        <taxon>Dikarya</taxon>
        <taxon>Basidiomycota</taxon>
        <taxon>Agaricomycotina</taxon>
        <taxon>Agaricomycetes</taxon>
        <taxon>Agaricomycetidae</taxon>
        <taxon>Boletales</taxon>
        <taxon>Paxilineae</taxon>
        <taxon>Paxillaceae</taxon>
        <taxon>Paxillus</taxon>
    </lineage>
</organism>
<keyword evidence="2" id="KW-1185">Reference proteome</keyword>
<dbReference type="InParanoid" id="A0A0D0EAL6"/>
<name>A0A0D0EAL6_9AGAM</name>
<evidence type="ECO:0000313" key="1">
    <source>
        <dbReference type="EMBL" id="KIK96720.1"/>
    </source>
</evidence>
<dbReference type="EMBL" id="KN824972">
    <property type="protein sequence ID" value="KIK96720.1"/>
    <property type="molecule type" value="Genomic_DNA"/>
</dbReference>
<gene>
    <name evidence="1" type="ORF">PAXRUDRAFT_770069</name>
</gene>